<comment type="caution">
    <text evidence="3">The sequence shown here is derived from an EMBL/GenBank/DDBJ whole genome shotgun (WGS) entry which is preliminary data.</text>
</comment>
<evidence type="ECO:0000313" key="3">
    <source>
        <dbReference type="EMBL" id="MFC5154900.1"/>
    </source>
</evidence>
<evidence type="ECO:0000256" key="1">
    <source>
        <dbReference type="SAM" id="MobiDB-lite"/>
    </source>
</evidence>
<dbReference type="InterPro" id="IPR032710">
    <property type="entry name" value="NTF2-like_dom_sf"/>
</dbReference>
<dbReference type="PANTHER" id="PTHR41252:SF1">
    <property type="entry name" value="BLR2505 PROTEIN"/>
    <property type="match status" value="1"/>
</dbReference>
<accession>A0ABW0AM89</accession>
<dbReference type="RefSeq" id="WP_344473011.1">
    <property type="nucleotide sequence ID" value="NZ_BAAASB010000002.1"/>
</dbReference>
<dbReference type="SUPFAM" id="SSF54427">
    <property type="entry name" value="NTF2-like"/>
    <property type="match status" value="1"/>
</dbReference>
<dbReference type="PANTHER" id="PTHR41252">
    <property type="entry name" value="BLR2505 PROTEIN"/>
    <property type="match status" value="1"/>
</dbReference>
<gene>
    <name evidence="3" type="ORF">ACFPRH_24470</name>
</gene>
<protein>
    <submittedName>
        <fullName evidence="3">Nuclear transport factor 2 family protein</fullName>
    </submittedName>
</protein>
<keyword evidence="4" id="KW-1185">Reference proteome</keyword>
<feature type="domain" description="SnoaL-like" evidence="2">
    <location>
        <begin position="26"/>
        <end position="136"/>
    </location>
</feature>
<sequence>MSTAVRTTTGDTNRASEAGEPTRTTVLAFLARVQEGDPGRIAELFAERVDWVIAENPAVPWIRPRRTRADVADHFRELAAGQRADPAGTSVDTIAVDGEEALLGGRLAGTVRATGKSFSSPFTMRLTVRDGLIVRYRVVEDAAAIAAACTHG</sequence>
<dbReference type="InterPro" id="IPR037401">
    <property type="entry name" value="SnoaL-like"/>
</dbReference>
<reference evidence="4" key="1">
    <citation type="journal article" date="2019" name="Int. J. Syst. Evol. Microbiol.">
        <title>The Global Catalogue of Microorganisms (GCM) 10K type strain sequencing project: providing services to taxonomists for standard genome sequencing and annotation.</title>
        <authorList>
            <consortium name="The Broad Institute Genomics Platform"/>
            <consortium name="The Broad Institute Genome Sequencing Center for Infectious Disease"/>
            <person name="Wu L."/>
            <person name="Ma J."/>
        </authorList>
    </citation>
    <scope>NUCLEOTIDE SEQUENCE [LARGE SCALE GENOMIC DNA]</scope>
    <source>
        <strain evidence="4">PCU 266</strain>
    </source>
</reference>
<evidence type="ECO:0000259" key="2">
    <source>
        <dbReference type="Pfam" id="PF12680"/>
    </source>
</evidence>
<dbReference type="Gene3D" id="3.10.450.50">
    <property type="match status" value="1"/>
</dbReference>
<proteinExistence type="predicted"/>
<feature type="region of interest" description="Disordered" evidence="1">
    <location>
        <begin position="1"/>
        <end position="20"/>
    </location>
</feature>
<evidence type="ECO:0000313" key="4">
    <source>
        <dbReference type="Proteomes" id="UP001596160"/>
    </source>
</evidence>
<name>A0ABW0AM89_9ACTN</name>
<organism evidence="3 4">
    <name type="scientific">Streptomyces amakusaensis</name>
    <dbReference type="NCBI Taxonomy" id="67271"/>
    <lineage>
        <taxon>Bacteria</taxon>
        <taxon>Bacillati</taxon>
        <taxon>Actinomycetota</taxon>
        <taxon>Actinomycetes</taxon>
        <taxon>Kitasatosporales</taxon>
        <taxon>Streptomycetaceae</taxon>
        <taxon>Streptomyces</taxon>
    </lineage>
</organism>
<dbReference type="EMBL" id="JBHSKP010000018">
    <property type="protein sequence ID" value="MFC5154900.1"/>
    <property type="molecule type" value="Genomic_DNA"/>
</dbReference>
<dbReference type="Proteomes" id="UP001596160">
    <property type="component" value="Unassembled WGS sequence"/>
</dbReference>
<feature type="compositionally biased region" description="Polar residues" evidence="1">
    <location>
        <begin position="1"/>
        <end position="15"/>
    </location>
</feature>
<dbReference type="Pfam" id="PF12680">
    <property type="entry name" value="SnoaL_2"/>
    <property type="match status" value="1"/>
</dbReference>